<dbReference type="FunFam" id="3.50.30.30:FF:000008">
    <property type="entry name" value="Glutamate carboxypeptidase 2"/>
    <property type="match status" value="1"/>
</dbReference>
<keyword evidence="6" id="KW-0645">Protease</keyword>
<dbReference type="InterPro" id="IPR039373">
    <property type="entry name" value="Peptidase_M28B"/>
</dbReference>
<dbReference type="Proteomes" id="UP001150569">
    <property type="component" value="Unassembled WGS sequence"/>
</dbReference>
<dbReference type="Pfam" id="PF04253">
    <property type="entry name" value="TFR_dimer"/>
    <property type="match status" value="1"/>
</dbReference>
<proteinExistence type="inferred from homology"/>
<comment type="caution">
    <text evidence="6">The sequence shown here is derived from an EMBL/GenBank/DDBJ whole genome shotgun (WGS) entry which is preliminary data.</text>
</comment>
<feature type="domain" description="PA" evidence="3">
    <location>
        <begin position="185"/>
        <end position="270"/>
    </location>
</feature>
<accession>A0A9W8ADK2</accession>
<keyword evidence="6" id="KW-0121">Carboxypeptidase</keyword>
<feature type="domain" description="Transferrin receptor-like dimerisation" evidence="4">
    <location>
        <begin position="655"/>
        <end position="780"/>
    </location>
</feature>
<dbReference type="FunFam" id="3.40.630.10:FF:000101">
    <property type="entry name" value="N-acetylated alpha-linked acidic dipeptidase like 1"/>
    <property type="match status" value="1"/>
</dbReference>
<dbReference type="EMBL" id="JANBPT010000137">
    <property type="protein sequence ID" value="KAJ1927049.1"/>
    <property type="molecule type" value="Genomic_DNA"/>
</dbReference>
<protein>
    <submittedName>
        <fullName evidence="6">Vacuolar protein sorting-associated protein 70</fullName>
        <ecNumber evidence="6">3.4.17.21</ecNumber>
    </submittedName>
</protein>
<reference evidence="6" key="1">
    <citation type="submission" date="2022-07" db="EMBL/GenBank/DDBJ databases">
        <title>Phylogenomic reconstructions and comparative analyses of Kickxellomycotina fungi.</title>
        <authorList>
            <person name="Reynolds N.K."/>
            <person name="Stajich J.E."/>
            <person name="Barry K."/>
            <person name="Grigoriev I.V."/>
            <person name="Crous P."/>
            <person name="Smith M.E."/>
        </authorList>
    </citation>
    <scope>NUCLEOTIDE SEQUENCE</scope>
    <source>
        <strain evidence="6">RSA 861</strain>
    </source>
</reference>
<evidence type="ECO:0000313" key="7">
    <source>
        <dbReference type="Proteomes" id="UP001150569"/>
    </source>
</evidence>
<dbReference type="InterPro" id="IPR007484">
    <property type="entry name" value="Peptidase_M28"/>
</dbReference>
<dbReference type="PANTHER" id="PTHR10404">
    <property type="entry name" value="N-ACETYLATED-ALPHA-LINKED ACIDIC DIPEPTIDASE"/>
    <property type="match status" value="1"/>
</dbReference>
<keyword evidence="2" id="KW-0812">Transmembrane</keyword>
<dbReference type="Gene3D" id="3.40.630.10">
    <property type="entry name" value="Zn peptidases"/>
    <property type="match status" value="1"/>
</dbReference>
<name>A0A9W8ADK2_9FUNG</name>
<comment type="similarity">
    <text evidence="1">Belongs to the peptidase M28 family. M28B subfamily.</text>
</comment>
<evidence type="ECO:0000313" key="6">
    <source>
        <dbReference type="EMBL" id="KAJ1927049.1"/>
    </source>
</evidence>
<dbReference type="SUPFAM" id="SSF47672">
    <property type="entry name" value="Transferrin receptor-like dimerisation domain"/>
    <property type="match status" value="1"/>
</dbReference>
<dbReference type="AlphaFoldDB" id="A0A9W8ADK2"/>
<evidence type="ECO:0000259" key="4">
    <source>
        <dbReference type="Pfam" id="PF04253"/>
    </source>
</evidence>
<evidence type="ECO:0000256" key="1">
    <source>
        <dbReference type="ARBA" id="ARBA00005634"/>
    </source>
</evidence>
<keyword evidence="2" id="KW-0472">Membrane</keyword>
<dbReference type="SUPFAM" id="SSF53187">
    <property type="entry name" value="Zn-dependent exopeptidases"/>
    <property type="match status" value="1"/>
</dbReference>
<dbReference type="InterPro" id="IPR036757">
    <property type="entry name" value="TFR-like_dimer_dom_sf"/>
</dbReference>
<dbReference type="SUPFAM" id="SSF52025">
    <property type="entry name" value="PA domain"/>
    <property type="match status" value="1"/>
</dbReference>
<dbReference type="Gene3D" id="1.20.930.40">
    <property type="entry name" value="Transferrin receptor-like, dimerisation domain"/>
    <property type="match status" value="1"/>
</dbReference>
<dbReference type="Gene3D" id="3.50.30.30">
    <property type="match status" value="1"/>
</dbReference>
<dbReference type="PANTHER" id="PTHR10404:SF46">
    <property type="entry name" value="VACUOLAR PROTEIN SORTING-ASSOCIATED PROTEIN 70"/>
    <property type="match status" value="1"/>
</dbReference>
<keyword evidence="2" id="KW-1133">Transmembrane helix</keyword>
<dbReference type="InterPro" id="IPR007365">
    <property type="entry name" value="TFR-like_dimer_dom"/>
</dbReference>
<evidence type="ECO:0000259" key="3">
    <source>
        <dbReference type="Pfam" id="PF02225"/>
    </source>
</evidence>
<dbReference type="Pfam" id="PF02225">
    <property type="entry name" value="PA"/>
    <property type="match status" value="1"/>
</dbReference>
<dbReference type="InterPro" id="IPR003137">
    <property type="entry name" value="PA_domain"/>
</dbReference>
<dbReference type="InterPro" id="IPR046450">
    <property type="entry name" value="PA_dom_sf"/>
</dbReference>
<evidence type="ECO:0000256" key="2">
    <source>
        <dbReference type="SAM" id="Phobius"/>
    </source>
</evidence>
<dbReference type="OrthoDB" id="5841748at2759"/>
<feature type="transmembrane region" description="Helical" evidence="2">
    <location>
        <begin position="22"/>
        <end position="43"/>
    </location>
</feature>
<feature type="domain" description="Peptidase M28" evidence="5">
    <location>
        <begin position="370"/>
        <end position="565"/>
    </location>
</feature>
<keyword evidence="7" id="KW-1185">Reference proteome</keyword>
<keyword evidence="6" id="KW-0378">Hydrolase</keyword>
<dbReference type="GO" id="GO:0004181">
    <property type="term" value="F:metallocarboxypeptidase activity"/>
    <property type="evidence" value="ECO:0007669"/>
    <property type="project" value="UniProtKB-EC"/>
</dbReference>
<dbReference type="Pfam" id="PF04389">
    <property type="entry name" value="Peptidase_M28"/>
    <property type="match status" value="1"/>
</dbReference>
<dbReference type="CDD" id="cd08022">
    <property type="entry name" value="M28_PSMA_like"/>
    <property type="match status" value="1"/>
</dbReference>
<evidence type="ECO:0000259" key="5">
    <source>
        <dbReference type="Pfam" id="PF04389"/>
    </source>
</evidence>
<organism evidence="6 7">
    <name type="scientific">Tieghemiomyces parasiticus</name>
    <dbReference type="NCBI Taxonomy" id="78921"/>
    <lineage>
        <taxon>Eukaryota</taxon>
        <taxon>Fungi</taxon>
        <taxon>Fungi incertae sedis</taxon>
        <taxon>Zoopagomycota</taxon>
        <taxon>Kickxellomycotina</taxon>
        <taxon>Dimargaritomycetes</taxon>
        <taxon>Dimargaritales</taxon>
        <taxon>Dimargaritaceae</taxon>
        <taxon>Tieghemiomyces</taxon>
    </lineage>
</organism>
<dbReference type="CDD" id="cd02121">
    <property type="entry name" value="PA_GCPII_like"/>
    <property type="match status" value="1"/>
</dbReference>
<sequence>MKSAVGPDCPSVGARPSSRARYFRHALVTLTLAAGLVLFTFWFPSVVQLDPVAILSKHHHHHPSPGGDYGPTLDAYRLFQALPDPQKLRDRLQQYASSVHQAGVNRTDAEWTRSQWLDFGLPEVDIVTYEPLLNYPLEQRLAIVEPASLQFEADLNEPIIDEDDTSHLQREIPPVFHGHSASGDVTAELVYANYGTRGDFAQLARRGVAVKGRIVLVRYGRIARGVKVMLAEAAGAAGVLIYSDPADDGYARGPVYPDGPFRPAGSVERGSVLFMNQYPGDPLTPGEAATGDVKRLPIGSARNLPTIPSLPISYGNALPLLRALAGHGHNVSDWAGGWSGALPVTYATGPSTARIQLVNRVRNQITPIWNVVARIKGWQEPDRVVIAGSHRDSWVFGAADPGSGTTTLFETARALGVLLRAGWRPRRTIMLASWDAEEYGLTGSTEWVEDHRDWLRDKAVAYLNLDVAVYGPHFIAGASPSLVPLIYNVTRGVIVAGTNQTVYDEWVDRPEGHYVDGTPYVTPLGSGSDYTPFLQHAGIASVDFSFAGPQGLYHSAYDSFHNMAKHVDPDFRYHQAATRVLGGLLLRLADLPVIPLNLTHYATALRRHVAELELAIRRKMCPGEDNLMNPLECQRDPTVATDADAGTGPGHRSVLDLGRLYKAVDHLTERATDLHHDVDKLTAKAGAFCDRGSHKQQKKCRAQRATLNARLYHFECQFLRPEGIPSRPWFKHTIYAPGIYTGYSALTLPILRESVEEEQWDRFLTEMDAMVQLLHRAADFVKGKD</sequence>
<dbReference type="EC" id="3.4.17.21" evidence="6"/>
<gene>
    <name evidence="6" type="primary">VPS70_1</name>
    <name evidence="6" type="ORF">IWQ60_003272</name>
</gene>